<evidence type="ECO:0000313" key="1">
    <source>
        <dbReference type="EMBL" id="PPQ75989.1"/>
    </source>
</evidence>
<accession>A0A409WBY1</accession>
<dbReference type="EMBL" id="NHTK01005620">
    <property type="protein sequence ID" value="PPQ75989.1"/>
    <property type="molecule type" value="Genomic_DNA"/>
</dbReference>
<dbReference type="Proteomes" id="UP000284842">
    <property type="component" value="Unassembled WGS sequence"/>
</dbReference>
<organism evidence="1 2">
    <name type="scientific">Panaeolus cyanescens</name>
    <dbReference type="NCBI Taxonomy" id="181874"/>
    <lineage>
        <taxon>Eukaryota</taxon>
        <taxon>Fungi</taxon>
        <taxon>Dikarya</taxon>
        <taxon>Basidiomycota</taxon>
        <taxon>Agaricomycotina</taxon>
        <taxon>Agaricomycetes</taxon>
        <taxon>Agaricomycetidae</taxon>
        <taxon>Agaricales</taxon>
        <taxon>Agaricineae</taxon>
        <taxon>Galeropsidaceae</taxon>
        <taxon>Panaeolus</taxon>
    </lineage>
</organism>
<sequence length="253" mass="29261">MILSKLTELRNLHTSKVIENLNIVILYFHPITDIRVGGTKRKSINLLKEFATLFEAESITIVTTMWNMCHTPKQLADANARLESLKSSIYQSSEELYMQVTKLEYESHWSPWSAPLDVIDRSNMSYRLQHADLNAHSKPQNHKFALNNLIERIENIQQRLQFLSDDFQYVTSDAESQSAFKTGRILNAIKREEEEATRDLKAFSYDLYELDLEAYSALFPDSSPPSPPPPPTTDRTMVAMLFSSRLIRWMKDL</sequence>
<keyword evidence="2" id="KW-1185">Reference proteome</keyword>
<comment type="caution">
    <text evidence="1">The sequence shown here is derived from an EMBL/GenBank/DDBJ whole genome shotgun (WGS) entry which is preliminary data.</text>
</comment>
<dbReference type="InParanoid" id="A0A409WBY1"/>
<evidence type="ECO:0000313" key="2">
    <source>
        <dbReference type="Proteomes" id="UP000284842"/>
    </source>
</evidence>
<protein>
    <submittedName>
        <fullName evidence="1">Uncharacterized protein</fullName>
    </submittedName>
</protein>
<gene>
    <name evidence="1" type="ORF">CVT24_006554</name>
</gene>
<proteinExistence type="predicted"/>
<reference evidence="1 2" key="1">
    <citation type="journal article" date="2018" name="Evol. Lett.">
        <title>Horizontal gene cluster transfer increased hallucinogenic mushroom diversity.</title>
        <authorList>
            <person name="Reynolds H.T."/>
            <person name="Vijayakumar V."/>
            <person name="Gluck-Thaler E."/>
            <person name="Korotkin H.B."/>
            <person name="Matheny P.B."/>
            <person name="Slot J.C."/>
        </authorList>
    </citation>
    <scope>NUCLEOTIDE SEQUENCE [LARGE SCALE GENOMIC DNA]</scope>
    <source>
        <strain evidence="1 2">2629</strain>
    </source>
</reference>
<dbReference type="AlphaFoldDB" id="A0A409WBY1"/>
<name>A0A409WBY1_9AGAR</name>
<dbReference type="OrthoDB" id="3113617at2759"/>